<name>A0A449AQK7_9BACT</name>
<dbReference type="SUPFAM" id="SSF52374">
    <property type="entry name" value="Nucleotidylyl transferase"/>
    <property type="match status" value="1"/>
</dbReference>
<dbReference type="InterPro" id="IPR008513">
    <property type="entry name" value="tRNA(Met)_cyd_acetate_ligase"/>
</dbReference>
<proteinExistence type="predicted"/>
<sequence length="305" mass="35659">MKNKEKKIKIGIVVEYNPFHNGHIHQLNFIKNKFPNSKIYVAMSHKFSQRGEYICASWNKRKRIAKKYGVDSFVKLRSNISTQAAHIFANEAVKLLNKRRVDYLVFGSETDDITVFLKIAYILKHKKDQYDSLVKKFLKKGGNSFPKASNLAVSELTNFSITTPNDILGIEYVKSIVNNNFNIKPICIKRTVGFHSDITNQNFASATKLRQMIENGEDISDFSPMKIKKIKKIDETYEKFQRFIRKSSLMKIKKYKLVEEGIENLFKKNIEHKSYSEFIDSCVSKRYTRNRIKRTYLSILLKEKK</sequence>
<dbReference type="Proteomes" id="UP000290495">
    <property type="component" value="Chromosome"/>
</dbReference>
<reference evidence="1 2" key="1">
    <citation type="submission" date="2019-01" db="EMBL/GenBank/DDBJ databases">
        <authorList>
            <consortium name="Pathogen Informatics"/>
        </authorList>
    </citation>
    <scope>NUCLEOTIDE SEQUENCE [LARGE SCALE GENOMIC DNA]</scope>
    <source>
        <strain evidence="1 2">NCTC10146</strain>
    </source>
</reference>
<dbReference type="NCBIfam" id="NF010192">
    <property type="entry name" value="PRK13671.1"/>
    <property type="match status" value="1"/>
</dbReference>
<dbReference type="PANTHER" id="PTHR37825:SF1">
    <property type="entry name" value="TRNA(MET) CYTIDINE ACETATE LIGASE"/>
    <property type="match status" value="1"/>
</dbReference>
<organism evidence="1 2">
    <name type="scientific">Mycoplasmopsis canis</name>
    <dbReference type="NCBI Taxonomy" id="29555"/>
    <lineage>
        <taxon>Bacteria</taxon>
        <taxon>Bacillati</taxon>
        <taxon>Mycoplasmatota</taxon>
        <taxon>Mycoplasmoidales</taxon>
        <taxon>Metamycoplasmataceae</taxon>
        <taxon>Mycoplasmopsis</taxon>
    </lineage>
</organism>
<dbReference type="EMBL" id="LR215010">
    <property type="protein sequence ID" value="VEU68770.1"/>
    <property type="molecule type" value="Genomic_DNA"/>
</dbReference>
<dbReference type="InterPro" id="IPR014729">
    <property type="entry name" value="Rossmann-like_a/b/a_fold"/>
</dbReference>
<gene>
    <name evidence="1" type="ORF">NCTC10146_00223</name>
</gene>
<dbReference type="AlphaFoldDB" id="A0A449AQK7"/>
<protein>
    <submittedName>
        <fullName evidence="1">Protein of uncharacterized function (DUF795)</fullName>
    </submittedName>
</protein>
<dbReference type="RefSeq" id="WP_004794605.1">
    <property type="nucleotide sequence ID" value="NZ_LR215010.1"/>
</dbReference>
<dbReference type="Pfam" id="PF05636">
    <property type="entry name" value="HIGH_NTase1"/>
    <property type="match status" value="1"/>
</dbReference>
<accession>A0A449AQK7</accession>
<dbReference type="Gene3D" id="3.40.50.620">
    <property type="entry name" value="HUPs"/>
    <property type="match status" value="1"/>
</dbReference>
<evidence type="ECO:0000313" key="1">
    <source>
        <dbReference type="EMBL" id="VEU68770.1"/>
    </source>
</evidence>
<dbReference type="PANTHER" id="PTHR37825">
    <property type="entry name" value="TRNA(MET) CYTIDINE ACETATE LIGASE"/>
    <property type="match status" value="1"/>
</dbReference>
<evidence type="ECO:0000313" key="2">
    <source>
        <dbReference type="Proteomes" id="UP000290495"/>
    </source>
</evidence>